<evidence type="ECO:0000313" key="1">
    <source>
        <dbReference type="EMBL" id="CAG6458084.1"/>
    </source>
</evidence>
<proteinExistence type="predicted"/>
<dbReference type="EMBL" id="HBUE01034035">
    <property type="protein sequence ID" value="CAG6458080.1"/>
    <property type="molecule type" value="Transcribed_RNA"/>
</dbReference>
<sequence length="126" mass="12777">MLLRMLFGAAAALQAPRGQHLPGEPGGWARQGQHGKADLLLAAFAGEAGPDRGVSVPAGLEGHQPEAVQVCGDCDGVDGFAADGVPRADSEFVCGELFADGAEAAGGHEPDVADYGDELVCAVCEY</sequence>
<reference evidence="1" key="1">
    <citation type="submission" date="2021-05" db="EMBL/GenBank/DDBJ databases">
        <authorList>
            <person name="Alioto T."/>
            <person name="Alioto T."/>
            <person name="Gomez Garrido J."/>
        </authorList>
    </citation>
    <scope>NUCLEOTIDE SEQUENCE</scope>
</reference>
<name>A0A8D8F5W5_CULPI</name>
<protein>
    <submittedName>
        <fullName evidence="1">(northern house mosquito) hypothetical protein</fullName>
    </submittedName>
</protein>
<organism evidence="1">
    <name type="scientific">Culex pipiens</name>
    <name type="common">House mosquito</name>
    <dbReference type="NCBI Taxonomy" id="7175"/>
    <lineage>
        <taxon>Eukaryota</taxon>
        <taxon>Metazoa</taxon>
        <taxon>Ecdysozoa</taxon>
        <taxon>Arthropoda</taxon>
        <taxon>Hexapoda</taxon>
        <taxon>Insecta</taxon>
        <taxon>Pterygota</taxon>
        <taxon>Neoptera</taxon>
        <taxon>Endopterygota</taxon>
        <taxon>Diptera</taxon>
        <taxon>Nematocera</taxon>
        <taxon>Culicoidea</taxon>
        <taxon>Culicidae</taxon>
        <taxon>Culicinae</taxon>
        <taxon>Culicini</taxon>
        <taxon>Culex</taxon>
        <taxon>Culex</taxon>
    </lineage>
</organism>
<accession>A0A8D8F5W5</accession>
<dbReference type="AlphaFoldDB" id="A0A8D8F5W5"/>
<dbReference type="EMBL" id="HBUE01034037">
    <property type="protein sequence ID" value="CAG6458084.1"/>
    <property type="molecule type" value="Transcribed_RNA"/>
</dbReference>